<organism evidence="3 4">
    <name type="scientific">Candidatus Brachybacterium merdavium</name>
    <dbReference type="NCBI Taxonomy" id="2838513"/>
    <lineage>
        <taxon>Bacteria</taxon>
        <taxon>Bacillati</taxon>
        <taxon>Actinomycetota</taxon>
        <taxon>Actinomycetes</taxon>
        <taxon>Micrococcales</taxon>
        <taxon>Dermabacteraceae</taxon>
        <taxon>Brachybacterium</taxon>
    </lineage>
</organism>
<dbReference type="PANTHER" id="PTHR21240:SF28">
    <property type="entry name" value="ISO-OROTATE DECARBOXYLASE (EUROFUNG)"/>
    <property type="match status" value="1"/>
</dbReference>
<proteinExistence type="predicted"/>
<comment type="caution">
    <text evidence="3">The sequence shown here is derived from an EMBL/GenBank/DDBJ whole genome shotgun (WGS) entry which is preliminary data.</text>
</comment>
<accession>A0A9D2LDA1</accession>
<dbReference type="GO" id="GO:0019748">
    <property type="term" value="P:secondary metabolic process"/>
    <property type="evidence" value="ECO:0007669"/>
    <property type="project" value="TreeGrafter"/>
</dbReference>
<keyword evidence="1" id="KW-0456">Lyase</keyword>
<reference evidence="3" key="2">
    <citation type="submission" date="2021-04" db="EMBL/GenBank/DDBJ databases">
        <authorList>
            <person name="Gilroy R."/>
        </authorList>
    </citation>
    <scope>NUCLEOTIDE SEQUENCE</scope>
    <source>
        <strain evidence="3">ChiHjej13B12-24818</strain>
    </source>
</reference>
<dbReference type="InterPro" id="IPR006680">
    <property type="entry name" value="Amidohydro-rel"/>
</dbReference>
<dbReference type="EMBL" id="DWZH01000050">
    <property type="protein sequence ID" value="HJB10231.1"/>
    <property type="molecule type" value="Genomic_DNA"/>
</dbReference>
<dbReference type="InterPro" id="IPR032465">
    <property type="entry name" value="ACMSD"/>
</dbReference>
<dbReference type="SUPFAM" id="SSF51556">
    <property type="entry name" value="Metallo-dependent hydrolases"/>
    <property type="match status" value="1"/>
</dbReference>
<evidence type="ECO:0000313" key="3">
    <source>
        <dbReference type="EMBL" id="HJB10231.1"/>
    </source>
</evidence>
<reference evidence="3" key="1">
    <citation type="journal article" date="2021" name="PeerJ">
        <title>Extensive microbial diversity within the chicken gut microbiome revealed by metagenomics and culture.</title>
        <authorList>
            <person name="Gilroy R."/>
            <person name="Ravi A."/>
            <person name="Getino M."/>
            <person name="Pursley I."/>
            <person name="Horton D.L."/>
            <person name="Alikhan N.F."/>
            <person name="Baker D."/>
            <person name="Gharbi K."/>
            <person name="Hall N."/>
            <person name="Watson M."/>
            <person name="Adriaenssens E.M."/>
            <person name="Foster-Nyarko E."/>
            <person name="Jarju S."/>
            <person name="Secka A."/>
            <person name="Antonio M."/>
            <person name="Oren A."/>
            <person name="Chaudhuri R.R."/>
            <person name="La Ragione R."/>
            <person name="Hildebrand F."/>
            <person name="Pallen M.J."/>
        </authorList>
    </citation>
    <scope>NUCLEOTIDE SEQUENCE</scope>
    <source>
        <strain evidence="3">ChiHjej13B12-24818</strain>
    </source>
</reference>
<dbReference type="PANTHER" id="PTHR21240">
    <property type="entry name" value="2-AMINO-3-CARBOXYLMUCONATE-6-SEMIALDEHYDE DECARBOXYLASE"/>
    <property type="match status" value="1"/>
</dbReference>
<dbReference type="InterPro" id="IPR032466">
    <property type="entry name" value="Metal_Hydrolase"/>
</dbReference>
<protein>
    <submittedName>
        <fullName evidence="3">Amidohydrolase family protein</fullName>
    </submittedName>
</protein>
<name>A0A9D2LDA1_9MICO</name>
<gene>
    <name evidence="3" type="ORF">H9786_06830</name>
</gene>
<dbReference type="Pfam" id="PF04909">
    <property type="entry name" value="Amidohydro_2"/>
    <property type="match status" value="1"/>
</dbReference>
<dbReference type="Gene3D" id="3.20.20.140">
    <property type="entry name" value="Metal-dependent hydrolases"/>
    <property type="match status" value="1"/>
</dbReference>
<evidence type="ECO:0000313" key="4">
    <source>
        <dbReference type="Proteomes" id="UP000823823"/>
    </source>
</evidence>
<feature type="domain" description="Amidohydrolase-related" evidence="2">
    <location>
        <begin position="6"/>
        <end position="243"/>
    </location>
</feature>
<evidence type="ECO:0000256" key="1">
    <source>
        <dbReference type="ARBA" id="ARBA00023239"/>
    </source>
</evidence>
<dbReference type="GO" id="GO:0005737">
    <property type="term" value="C:cytoplasm"/>
    <property type="evidence" value="ECO:0007669"/>
    <property type="project" value="TreeGrafter"/>
</dbReference>
<evidence type="ECO:0000259" key="2">
    <source>
        <dbReference type="Pfam" id="PF04909"/>
    </source>
</evidence>
<dbReference type="AlphaFoldDB" id="A0A9D2LDA1"/>
<dbReference type="GO" id="GO:0016831">
    <property type="term" value="F:carboxy-lyase activity"/>
    <property type="evidence" value="ECO:0007669"/>
    <property type="project" value="InterPro"/>
</dbReference>
<sequence>MTTRIIDVHAHLGPWFFGPDRGSAADNLRSMDAHGIDIQLVSGVEAVTYDALSGNPALAAAITGHERLRGMFVIDPRFLQEAEAQLEELLPSGLFLGAKIHTDYAATPAGSPRMADALRLCAARQLPVLVHSWGTQLLDLAETVARVDDVQVIAGHMGGPAWRLAPEAARRTDRLWLEPGYSQPEADRIRWVLDQVGPERLLFGSDSTLIDPALAVGAFRAAGLDAHERQLIMHRNAERLFGL</sequence>
<dbReference type="Proteomes" id="UP000823823">
    <property type="component" value="Unassembled WGS sequence"/>
</dbReference>
<dbReference type="GO" id="GO:0016787">
    <property type="term" value="F:hydrolase activity"/>
    <property type="evidence" value="ECO:0007669"/>
    <property type="project" value="InterPro"/>
</dbReference>